<gene>
    <name evidence="2" type="ORF">C5F50_04395</name>
</gene>
<dbReference type="Proteomes" id="UP000509478">
    <property type="component" value="Chromosome"/>
</dbReference>
<keyword evidence="1" id="KW-0472">Membrane</keyword>
<name>A0A7D5R2T1_9ARCH</name>
<accession>A0A7D5R2T1</accession>
<dbReference type="AlphaFoldDB" id="A0A7D5R2T1"/>
<keyword evidence="3" id="KW-1185">Reference proteome</keyword>
<dbReference type="EMBL" id="CP026995">
    <property type="protein sequence ID" value="QLH06400.1"/>
    <property type="molecule type" value="Genomic_DNA"/>
</dbReference>
<reference evidence="2 3" key="1">
    <citation type="submission" date="2018-02" db="EMBL/GenBank/DDBJ databases">
        <title>Complete genome of Nitrosopumilus ureaphilus PS0.</title>
        <authorList>
            <person name="Qin W."/>
            <person name="Zheng Y."/>
            <person name="Stahl D.A."/>
        </authorList>
    </citation>
    <scope>NUCLEOTIDE SEQUENCE [LARGE SCALE GENOMIC DNA]</scope>
    <source>
        <strain evidence="2 3">PS0</strain>
    </source>
</reference>
<evidence type="ECO:0000256" key="1">
    <source>
        <dbReference type="SAM" id="Phobius"/>
    </source>
</evidence>
<feature type="transmembrane region" description="Helical" evidence="1">
    <location>
        <begin position="36"/>
        <end position="57"/>
    </location>
</feature>
<sequence length="61" mass="6886">MNGTSTGGFSPVDYKNSIRFNSEFRNFCCMSKIKQIVAWVAIIGGGIAFFFFSQFMAEVMR</sequence>
<organism evidence="2 3">
    <name type="scientific">Nitrosopumilus ureiphilus</name>
    <dbReference type="NCBI Taxonomy" id="1470067"/>
    <lineage>
        <taxon>Archaea</taxon>
        <taxon>Nitrososphaerota</taxon>
        <taxon>Nitrososphaeria</taxon>
        <taxon>Nitrosopumilales</taxon>
        <taxon>Nitrosopumilaceae</taxon>
        <taxon>Nitrosopumilus</taxon>
    </lineage>
</organism>
<keyword evidence="1" id="KW-1133">Transmembrane helix</keyword>
<keyword evidence="1" id="KW-0812">Transmembrane</keyword>
<dbReference type="KEGG" id="nue:C5F50_04395"/>
<evidence type="ECO:0008006" key="4">
    <source>
        <dbReference type="Google" id="ProtNLM"/>
    </source>
</evidence>
<evidence type="ECO:0000313" key="3">
    <source>
        <dbReference type="Proteomes" id="UP000509478"/>
    </source>
</evidence>
<proteinExistence type="predicted"/>
<protein>
    <recommendedName>
        <fullName evidence="4">Protein translocase SEC61 complex subunit gamma</fullName>
    </recommendedName>
</protein>
<evidence type="ECO:0000313" key="2">
    <source>
        <dbReference type="EMBL" id="QLH06400.1"/>
    </source>
</evidence>